<reference evidence="2 3" key="1">
    <citation type="submission" date="2020-11" db="EMBL/GenBank/DDBJ databases">
        <title>Closed and high quality bacterial genomes of the OMM12 community.</title>
        <authorList>
            <person name="Marbouty M."/>
            <person name="Lamy-Besnier Q."/>
            <person name="Debarbieux L."/>
            <person name="Koszul R."/>
        </authorList>
    </citation>
    <scope>NUCLEOTIDE SEQUENCE [LARGE SCALE GENOMIC DNA]</scope>
    <source>
        <strain evidence="2 3">KB18</strain>
    </source>
</reference>
<dbReference type="InterPro" id="IPR003615">
    <property type="entry name" value="HNH_nuc"/>
</dbReference>
<dbReference type="PROSITE" id="PS51257">
    <property type="entry name" value="PROKAR_LIPOPROTEIN"/>
    <property type="match status" value="1"/>
</dbReference>
<dbReference type="AlphaFoldDB" id="A0AA92LEA4"/>
<keyword evidence="2" id="KW-0540">Nuclease</keyword>
<dbReference type="RefSeq" id="WP_157130629.1">
    <property type="nucleotide sequence ID" value="NZ_CAPVCI010000010.1"/>
</dbReference>
<feature type="signal peptide" evidence="1">
    <location>
        <begin position="1"/>
        <end position="29"/>
    </location>
</feature>
<gene>
    <name evidence="2" type="ORF">I5Q82_09155</name>
</gene>
<keyword evidence="2" id="KW-0378">Hydrolase</keyword>
<name>A0AA92LEA4_9FIRM</name>
<sequence>MKNKKFQCLTSFLLVLTLLFSCFVSPVQAKADDTFLSVESASSEDLYSQYFSEPDNPIVSQEPYLPPDGEIAVYDSNDATLVTYADGTEAIVSAIPLNTEQESEARGWQDKLLCSVKGDGNGKITITFAATLITWGTDLDVNLYYGTCRTETPNTHRNTWKITSLGLTNAVFETTISTTKYFRLRVDGTMCGDVLSADLVKFLMNKKASPYPKYTCPVSGKICVGPYYTYFAKTTPINWNGRNTFIRYFNNTYNNGKDPWNWDNYDIHHIRPRGFGGLNDNGNLIPLPKATHTKFTTWWKSYA</sequence>
<protein>
    <submittedName>
        <fullName evidence="2">HNH endonuclease</fullName>
    </submittedName>
</protein>
<evidence type="ECO:0000313" key="2">
    <source>
        <dbReference type="EMBL" id="QQR31799.1"/>
    </source>
</evidence>
<dbReference type="EMBL" id="CP065321">
    <property type="protein sequence ID" value="QQR31799.1"/>
    <property type="molecule type" value="Genomic_DNA"/>
</dbReference>
<dbReference type="CDD" id="cd00085">
    <property type="entry name" value="HNHc"/>
    <property type="match status" value="1"/>
</dbReference>
<accession>A0AA92LEA4</accession>
<dbReference type="Proteomes" id="UP000596035">
    <property type="component" value="Chromosome"/>
</dbReference>
<feature type="chain" id="PRO_5041665611" evidence="1">
    <location>
        <begin position="30"/>
        <end position="303"/>
    </location>
</feature>
<dbReference type="GO" id="GO:0004519">
    <property type="term" value="F:endonuclease activity"/>
    <property type="evidence" value="ECO:0007669"/>
    <property type="project" value="UniProtKB-KW"/>
</dbReference>
<keyword evidence="2" id="KW-0255">Endonuclease</keyword>
<organism evidence="2 3">
    <name type="scientific">Acutalibacter muris</name>
    <dbReference type="NCBI Taxonomy" id="1796620"/>
    <lineage>
        <taxon>Bacteria</taxon>
        <taxon>Bacillati</taxon>
        <taxon>Bacillota</taxon>
        <taxon>Clostridia</taxon>
        <taxon>Eubacteriales</taxon>
        <taxon>Acutalibacteraceae</taxon>
        <taxon>Acutalibacter</taxon>
    </lineage>
</organism>
<keyword evidence="1" id="KW-0732">Signal</keyword>
<evidence type="ECO:0000256" key="1">
    <source>
        <dbReference type="SAM" id="SignalP"/>
    </source>
</evidence>
<evidence type="ECO:0000313" key="3">
    <source>
        <dbReference type="Proteomes" id="UP000596035"/>
    </source>
</evidence>
<proteinExistence type="predicted"/>